<dbReference type="Proteomes" id="UP000218887">
    <property type="component" value="Unassembled WGS sequence"/>
</dbReference>
<gene>
    <name evidence="1" type="ORF">CIL05_07365</name>
</gene>
<reference evidence="1 2" key="1">
    <citation type="submission" date="2017-08" db="EMBL/GenBank/DDBJ databases">
        <title>Virgibacillus indicus sp. nov. and Virgibacillus profoundi sp. nov, two moderately halophilic bacteria isolated from marine sediment by using the Microfluidic Streak Plate.</title>
        <authorList>
            <person name="Xu B."/>
            <person name="Hu B."/>
            <person name="Wang J."/>
            <person name="Zhu Y."/>
            <person name="Huang L."/>
            <person name="Du W."/>
            <person name="Huang Y."/>
        </authorList>
    </citation>
    <scope>NUCLEOTIDE SEQUENCE [LARGE SCALE GENOMIC DNA]</scope>
    <source>
        <strain evidence="1 2">IO3-P3-H5</strain>
    </source>
</reference>
<protein>
    <submittedName>
        <fullName evidence="1">Uncharacterized protein</fullName>
    </submittedName>
</protein>
<keyword evidence="2" id="KW-1185">Reference proteome</keyword>
<name>A0A2A2IEV7_9BACI</name>
<sequence length="82" mass="10081">MNQEIIIKREQYYTETEEKNISKLQMEFRHMHFSTYDAYRNYLHVRVGEYDDFNFYLEMSPREAEKLFLKLAEKAGNVERGF</sequence>
<proteinExistence type="predicted"/>
<dbReference type="AlphaFoldDB" id="A0A2A2IEV7"/>
<comment type="caution">
    <text evidence="1">The sequence shown here is derived from an EMBL/GenBank/DDBJ whole genome shotgun (WGS) entry which is preliminary data.</text>
</comment>
<evidence type="ECO:0000313" key="2">
    <source>
        <dbReference type="Proteomes" id="UP000218887"/>
    </source>
</evidence>
<accession>A0A2A2IEV7</accession>
<dbReference type="EMBL" id="NPOA01000004">
    <property type="protein sequence ID" value="PAV30279.1"/>
    <property type="molecule type" value="Genomic_DNA"/>
</dbReference>
<dbReference type="OrthoDB" id="2936197at2"/>
<dbReference type="RefSeq" id="WP_095654881.1">
    <property type="nucleotide sequence ID" value="NZ_NPOA01000004.1"/>
</dbReference>
<evidence type="ECO:0000313" key="1">
    <source>
        <dbReference type="EMBL" id="PAV30279.1"/>
    </source>
</evidence>
<organism evidence="1 2">
    <name type="scientific">Virgibacillus profundi</name>
    <dbReference type="NCBI Taxonomy" id="2024555"/>
    <lineage>
        <taxon>Bacteria</taxon>
        <taxon>Bacillati</taxon>
        <taxon>Bacillota</taxon>
        <taxon>Bacilli</taxon>
        <taxon>Bacillales</taxon>
        <taxon>Bacillaceae</taxon>
        <taxon>Virgibacillus</taxon>
    </lineage>
</organism>